<evidence type="ECO:0000313" key="10">
    <source>
        <dbReference type="Proteomes" id="UP000245368"/>
    </source>
</evidence>
<dbReference type="Pfam" id="PF07690">
    <property type="entry name" value="MFS_1"/>
    <property type="match status" value="1"/>
</dbReference>
<name>A0A2Z3JLX5_9DEIO</name>
<evidence type="ECO:0000259" key="8">
    <source>
        <dbReference type="PROSITE" id="PS50850"/>
    </source>
</evidence>
<feature type="transmembrane region" description="Helical" evidence="7">
    <location>
        <begin position="80"/>
        <end position="99"/>
    </location>
</feature>
<keyword evidence="10" id="KW-1185">Reference proteome</keyword>
<dbReference type="PANTHER" id="PTHR23504">
    <property type="entry name" value="MAJOR FACILITATOR SUPERFAMILY DOMAIN-CONTAINING PROTEIN 10"/>
    <property type="match status" value="1"/>
</dbReference>
<feature type="transmembrane region" description="Helical" evidence="7">
    <location>
        <begin position="137"/>
        <end position="156"/>
    </location>
</feature>
<dbReference type="AlphaFoldDB" id="A0A2Z3JLX5"/>
<dbReference type="RefSeq" id="WP_109827557.1">
    <property type="nucleotide sequence ID" value="NZ_CP029494.1"/>
</dbReference>
<dbReference type="GO" id="GO:0022857">
    <property type="term" value="F:transmembrane transporter activity"/>
    <property type="evidence" value="ECO:0007669"/>
    <property type="project" value="InterPro"/>
</dbReference>
<keyword evidence="5 7" id="KW-1133">Transmembrane helix</keyword>
<keyword evidence="3" id="KW-0813">Transport</keyword>
<dbReference type="InterPro" id="IPR005829">
    <property type="entry name" value="Sugar_transporter_CS"/>
</dbReference>
<evidence type="ECO:0000256" key="6">
    <source>
        <dbReference type="ARBA" id="ARBA00023136"/>
    </source>
</evidence>
<dbReference type="GO" id="GO:0016020">
    <property type="term" value="C:membrane"/>
    <property type="evidence" value="ECO:0007669"/>
    <property type="project" value="UniProtKB-SubCell"/>
</dbReference>
<comment type="subcellular location">
    <subcellularLocation>
        <location evidence="1">Membrane</location>
        <topology evidence="1">Multi-pass membrane protein</topology>
    </subcellularLocation>
</comment>
<gene>
    <name evidence="9" type="ORF">DKM44_11815</name>
</gene>
<dbReference type="InterPro" id="IPR001958">
    <property type="entry name" value="Tet-R_TetA/multi-R_MdtG-like"/>
</dbReference>
<comment type="similarity">
    <text evidence="2">Belongs to the major facilitator superfamily. TCR/Tet family.</text>
</comment>
<dbReference type="InterPro" id="IPR020846">
    <property type="entry name" value="MFS_dom"/>
</dbReference>
<evidence type="ECO:0000256" key="4">
    <source>
        <dbReference type="ARBA" id="ARBA00022692"/>
    </source>
</evidence>
<organism evidence="9 10">
    <name type="scientific">Deinococcus irradiatisoli</name>
    <dbReference type="NCBI Taxonomy" id="2202254"/>
    <lineage>
        <taxon>Bacteria</taxon>
        <taxon>Thermotogati</taxon>
        <taxon>Deinococcota</taxon>
        <taxon>Deinococci</taxon>
        <taxon>Deinococcales</taxon>
        <taxon>Deinococcaceae</taxon>
        <taxon>Deinococcus</taxon>
    </lineage>
</organism>
<reference evidence="9 10" key="1">
    <citation type="submission" date="2018-05" db="EMBL/GenBank/DDBJ databases">
        <title>Complete Genome Sequence of Deinococcus sp. strain 17bor-2.</title>
        <authorList>
            <person name="Srinivasan S."/>
        </authorList>
    </citation>
    <scope>NUCLEOTIDE SEQUENCE [LARGE SCALE GENOMIC DNA]</scope>
    <source>
        <strain evidence="9 10">17bor-2</strain>
    </source>
</reference>
<keyword evidence="4 7" id="KW-0812">Transmembrane</keyword>
<feature type="transmembrane region" description="Helical" evidence="7">
    <location>
        <begin position="255"/>
        <end position="278"/>
    </location>
</feature>
<sequence>MTESPAHKAPLLFLLITAFLFAVGISLVFPVLPYIVAKYVPHAQNQAAMIGFLGAAYAFFSFFSSPVLGALSDAYGRRPVLILSLLGSATGYVIFGLGGSLWVLFLGRIIDGLCAGGMGALFGYVADTTPEEQRGKVFGQIGAVVGAGFIVGPAIGGLTSHLSLNAPMFLAAGVSLLNVLWGLFVLPESLPASRRSAHFDAAHLNPLKQLSGALAYPAVQRLITVSVLFALPMSVLQITAALLGRDVLGWGPAQVSTLFILVGASDIVGQGLILPLLLRLLKDRGVAVLGLGMGTLGLLGLALLPALPHPALMYASTLVFAIGEGIFNASQGALISVAAPAEAQGQVQGGGQALASLAQVAGPLGGGQLYSRLGPGVTFGAAAALGLSALGLLLWPAPAGVAAEAGARLSPLQAPK</sequence>
<dbReference type="InterPro" id="IPR011701">
    <property type="entry name" value="MFS"/>
</dbReference>
<dbReference type="EMBL" id="CP029494">
    <property type="protein sequence ID" value="AWN23829.1"/>
    <property type="molecule type" value="Genomic_DNA"/>
</dbReference>
<evidence type="ECO:0000256" key="3">
    <source>
        <dbReference type="ARBA" id="ARBA00022448"/>
    </source>
</evidence>
<feature type="transmembrane region" description="Helical" evidence="7">
    <location>
        <begin position="373"/>
        <end position="395"/>
    </location>
</feature>
<dbReference type="OrthoDB" id="9793283at2"/>
<dbReference type="Gene3D" id="1.20.1250.20">
    <property type="entry name" value="MFS general substrate transporter like domains"/>
    <property type="match status" value="1"/>
</dbReference>
<feature type="transmembrane region" description="Helical" evidence="7">
    <location>
        <begin position="285"/>
        <end position="307"/>
    </location>
</feature>
<dbReference type="InterPro" id="IPR036259">
    <property type="entry name" value="MFS_trans_sf"/>
</dbReference>
<evidence type="ECO:0000256" key="7">
    <source>
        <dbReference type="SAM" id="Phobius"/>
    </source>
</evidence>
<evidence type="ECO:0000256" key="2">
    <source>
        <dbReference type="ARBA" id="ARBA00007520"/>
    </source>
</evidence>
<keyword evidence="6 7" id="KW-0472">Membrane</keyword>
<feature type="transmembrane region" description="Helical" evidence="7">
    <location>
        <begin position="12"/>
        <end position="35"/>
    </location>
</feature>
<dbReference type="PROSITE" id="PS00216">
    <property type="entry name" value="SUGAR_TRANSPORT_1"/>
    <property type="match status" value="1"/>
</dbReference>
<dbReference type="SUPFAM" id="SSF103473">
    <property type="entry name" value="MFS general substrate transporter"/>
    <property type="match status" value="1"/>
</dbReference>
<feature type="domain" description="Major facilitator superfamily (MFS) profile" evidence="8">
    <location>
        <begin position="10"/>
        <end position="401"/>
    </location>
</feature>
<dbReference type="KEGG" id="dez:DKM44_11815"/>
<feature type="transmembrane region" description="Helical" evidence="7">
    <location>
        <begin position="47"/>
        <end position="68"/>
    </location>
</feature>
<evidence type="ECO:0000313" key="9">
    <source>
        <dbReference type="EMBL" id="AWN23829.1"/>
    </source>
</evidence>
<evidence type="ECO:0000256" key="5">
    <source>
        <dbReference type="ARBA" id="ARBA00022989"/>
    </source>
</evidence>
<dbReference type="PROSITE" id="PS50850">
    <property type="entry name" value="MFS"/>
    <property type="match status" value="1"/>
</dbReference>
<dbReference type="PANTHER" id="PTHR23504:SF15">
    <property type="entry name" value="MAJOR FACILITATOR SUPERFAMILY (MFS) PROFILE DOMAIN-CONTAINING PROTEIN"/>
    <property type="match status" value="1"/>
</dbReference>
<feature type="transmembrane region" description="Helical" evidence="7">
    <location>
        <begin position="168"/>
        <end position="186"/>
    </location>
</feature>
<dbReference type="PRINTS" id="PR01035">
    <property type="entry name" value="TCRTETA"/>
</dbReference>
<dbReference type="Proteomes" id="UP000245368">
    <property type="component" value="Chromosome"/>
</dbReference>
<evidence type="ECO:0000256" key="1">
    <source>
        <dbReference type="ARBA" id="ARBA00004141"/>
    </source>
</evidence>
<protein>
    <submittedName>
        <fullName evidence="9">Tetracycline resistance MFS efflux pump</fullName>
    </submittedName>
</protein>
<accession>A0A2Z3JLX5</accession>
<feature type="transmembrane region" description="Helical" evidence="7">
    <location>
        <begin position="105"/>
        <end position="125"/>
    </location>
</feature>
<proteinExistence type="inferred from homology"/>
<feature type="transmembrane region" description="Helical" evidence="7">
    <location>
        <begin position="222"/>
        <end position="243"/>
    </location>
</feature>